<evidence type="ECO:0000256" key="2">
    <source>
        <dbReference type="ARBA" id="ARBA00022692"/>
    </source>
</evidence>
<dbReference type="InterPro" id="IPR011701">
    <property type="entry name" value="MFS"/>
</dbReference>
<dbReference type="PROSITE" id="PS50850">
    <property type="entry name" value="MFS"/>
    <property type="match status" value="1"/>
</dbReference>
<dbReference type="GO" id="GO:0005886">
    <property type="term" value="C:plasma membrane"/>
    <property type="evidence" value="ECO:0007669"/>
    <property type="project" value="TreeGrafter"/>
</dbReference>
<dbReference type="EMBL" id="CP038148">
    <property type="protein sequence ID" value="QBQ97596.1"/>
    <property type="molecule type" value="Genomic_DNA"/>
</dbReference>
<evidence type="ECO:0000313" key="8">
    <source>
        <dbReference type="EMBL" id="QBQ97596.1"/>
    </source>
</evidence>
<name>A0A4P7CSD9_9BURK</name>
<dbReference type="AlphaFoldDB" id="A0A4P7CSD9"/>
<keyword evidence="9" id="KW-1185">Reference proteome</keyword>
<sequence>MEEQVKTAEVTGRVANQPTEAPGQLSRTGRLVNLGGSWGAWLFDALDATIFGFIILSVAHTFSATLRDVVSTVAWFLLATGIGGFLLGNVSDKIGRKRTLLISVLTYGTGTLLCGFAHSLTELNVYRFAVGIGVGGLWSAAVALVSEIWPASGRARAISLLQTGWSGGSLLAAIFAWSFLNANDPESWRRLFILASIPAYAMGAIILLFVKESPVWLANREFLRQNAKKASLTQIFAPQYRRTTLIALVISILGMFGYWIITTFTATYLQSVLHVRVDEAPVFLVWTGIGATLGYLYYGVLAERYGRRRAFAAFFVGVAIAVPLFAYGVTMIPLSHGKLAMTAANILVIGLLSAALGFFTGYFSGFGAWYAELFPTSVRSTAAGFCFNFGRVGAIAGIKLVPALMPFIGFTKTYCIASIAYVCAALLVFALRETRGVELTSGN</sequence>
<dbReference type="InterPro" id="IPR020846">
    <property type="entry name" value="MFS_dom"/>
</dbReference>
<evidence type="ECO:0000313" key="9">
    <source>
        <dbReference type="Proteomes" id="UP000295727"/>
    </source>
</evidence>
<protein>
    <submittedName>
        <fullName evidence="8">MFS transporter</fullName>
    </submittedName>
</protein>
<feature type="transmembrane region" description="Helical" evidence="6">
    <location>
        <begin position="157"/>
        <end position="179"/>
    </location>
</feature>
<dbReference type="OrthoDB" id="183263at2"/>
<feature type="transmembrane region" description="Helical" evidence="6">
    <location>
        <begin position="245"/>
        <end position="268"/>
    </location>
</feature>
<evidence type="ECO:0000256" key="6">
    <source>
        <dbReference type="SAM" id="Phobius"/>
    </source>
</evidence>
<keyword evidence="4 6" id="KW-0472">Membrane</keyword>
<feature type="domain" description="Major facilitator superfamily (MFS) profile" evidence="7">
    <location>
        <begin position="33"/>
        <end position="435"/>
    </location>
</feature>
<evidence type="ECO:0000256" key="1">
    <source>
        <dbReference type="ARBA" id="ARBA00004141"/>
    </source>
</evidence>
<feature type="transmembrane region" description="Helical" evidence="6">
    <location>
        <begin position="125"/>
        <end position="145"/>
    </location>
</feature>
<dbReference type="InterPro" id="IPR005829">
    <property type="entry name" value="Sugar_transporter_CS"/>
</dbReference>
<dbReference type="PANTHER" id="PTHR23508">
    <property type="entry name" value="CARBOXYLIC ACID TRANSPORTER PROTEIN HOMOLOG"/>
    <property type="match status" value="1"/>
</dbReference>
<dbReference type="PANTHER" id="PTHR23508:SF10">
    <property type="entry name" value="CARBOXYLIC ACID TRANSPORTER PROTEIN HOMOLOG"/>
    <property type="match status" value="1"/>
</dbReference>
<dbReference type="Pfam" id="PF07690">
    <property type="entry name" value="MFS_1"/>
    <property type="match status" value="1"/>
</dbReference>
<dbReference type="GO" id="GO:0046943">
    <property type="term" value="F:carboxylic acid transmembrane transporter activity"/>
    <property type="evidence" value="ECO:0007669"/>
    <property type="project" value="TreeGrafter"/>
</dbReference>
<evidence type="ECO:0000256" key="4">
    <source>
        <dbReference type="ARBA" id="ARBA00023136"/>
    </source>
</evidence>
<keyword evidence="3 6" id="KW-1133">Transmembrane helix</keyword>
<dbReference type="PROSITE" id="PS00216">
    <property type="entry name" value="SUGAR_TRANSPORT_1"/>
    <property type="match status" value="1"/>
</dbReference>
<feature type="region of interest" description="Disordered" evidence="5">
    <location>
        <begin position="1"/>
        <end position="22"/>
    </location>
</feature>
<feature type="transmembrane region" description="Helical" evidence="6">
    <location>
        <begin position="382"/>
        <end position="401"/>
    </location>
</feature>
<gene>
    <name evidence="8" type="ORF">E1956_10685</name>
</gene>
<feature type="transmembrane region" description="Helical" evidence="6">
    <location>
        <begin position="346"/>
        <end position="370"/>
    </location>
</feature>
<comment type="subcellular location">
    <subcellularLocation>
        <location evidence="1">Membrane</location>
        <topology evidence="1">Multi-pass membrane protein</topology>
    </subcellularLocation>
</comment>
<feature type="transmembrane region" description="Helical" evidence="6">
    <location>
        <begin position="69"/>
        <end position="88"/>
    </location>
</feature>
<evidence type="ECO:0000256" key="5">
    <source>
        <dbReference type="SAM" id="MobiDB-lite"/>
    </source>
</evidence>
<dbReference type="Proteomes" id="UP000295727">
    <property type="component" value="Chromosome 1"/>
</dbReference>
<proteinExistence type="predicted"/>
<keyword evidence="2 6" id="KW-0812">Transmembrane</keyword>
<organism evidence="8 9">
    <name type="scientific">Paraburkholderia pallida</name>
    <dbReference type="NCBI Taxonomy" id="2547399"/>
    <lineage>
        <taxon>Bacteria</taxon>
        <taxon>Pseudomonadati</taxon>
        <taxon>Pseudomonadota</taxon>
        <taxon>Betaproteobacteria</taxon>
        <taxon>Burkholderiales</taxon>
        <taxon>Burkholderiaceae</taxon>
        <taxon>Paraburkholderia</taxon>
    </lineage>
</organism>
<dbReference type="Gene3D" id="1.20.1250.20">
    <property type="entry name" value="MFS general substrate transporter like domains"/>
    <property type="match status" value="2"/>
</dbReference>
<evidence type="ECO:0000256" key="3">
    <source>
        <dbReference type="ARBA" id="ARBA00022989"/>
    </source>
</evidence>
<dbReference type="SUPFAM" id="SSF103473">
    <property type="entry name" value="MFS general substrate transporter"/>
    <property type="match status" value="1"/>
</dbReference>
<feature type="transmembrane region" description="Helical" evidence="6">
    <location>
        <begin position="407"/>
        <end position="431"/>
    </location>
</feature>
<accession>A0A4P7CSD9</accession>
<dbReference type="KEGG" id="ppai:E1956_10685"/>
<reference evidence="8 9" key="1">
    <citation type="submission" date="2019-03" db="EMBL/GenBank/DDBJ databases">
        <title>Paraburkholderia sp. 7MH5, isolated from subtropical forest soil.</title>
        <authorList>
            <person name="Gao Z.-H."/>
            <person name="Qiu L.-H."/>
        </authorList>
    </citation>
    <scope>NUCLEOTIDE SEQUENCE [LARGE SCALE GENOMIC DNA]</scope>
    <source>
        <strain evidence="8 9">7MH5</strain>
    </source>
</reference>
<feature type="transmembrane region" description="Helical" evidence="6">
    <location>
        <begin position="280"/>
        <end position="298"/>
    </location>
</feature>
<dbReference type="InterPro" id="IPR036259">
    <property type="entry name" value="MFS_trans_sf"/>
</dbReference>
<feature type="transmembrane region" description="Helical" evidence="6">
    <location>
        <begin position="100"/>
        <end position="119"/>
    </location>
</feature>
<feature type="transmembrane region" description="Helical" evidence="6">
    <location>
        <begin position="191"/>
        <end position="210"/>
    </location>
</feature>
<evidence type="ECO:0000259" key="7">
    <source>
        <dbReference type="PROSITE" id="PS50850"/>
    </source>
</evidence>
<feature type="transmembrane region" description="Helical" evidence="6">
    <location>
        <begin position="310"/>
        <end position="334"/>
    </location>
</feature>
<feature type="transmembrane region" description="Helical" evidence="6">
    <location>
        <begin position="40"/>
        <end position="63"/>
    </location>
</feature>